<feature type="region of interest" description="Disordered" evidence="1">
    <location>
        <begin position="1"/>
        <end position="46"/>
    </location>
</feature>
<organism evidence="2 3">
    <name type="scientific">Podarcis lilfordi</name>
    <name type="common">Lilford's wall lizard</name>
    <dbReference type="NCBI Taxonomy" id="74358"/>
    <lineage>
        <taxon>Eukaryota</taxon>
        <taxon>Metazoa</taxon>
        <taxon>Chordata</taxon>
        <taxon>Craniata</taxon>
        <taxon>Vertebrata</taxon>
        <taxon>Euteleostomi</taxon>
        <taxon>Lepidosauria</taxon>
        <taxon>Squamata</taxon>
        <taxon>Bifurcata</taxon>
        <taxon>Unidentata</taxon>
        <taxon>Episquamata</taxon>
        <taxon>Laterata</taxon>
        <taxon>Lacertibaenia</taxon>
        <taxon>Lacertidae</taxon>
        <taxon>Podarcis</taxon>
    </lineage>
</organism>
<dbReference type="Proteomes" id="UP001178461">
    <property type="component" value="Chromosome 15"/>
</dbReference>
<protein>
    <submittedName>
        <fullName evidence="2">Uncharacterized protein</fullName>
    </submittedName>
</protein>
<accession>A0AA35LEF5</accession>
<sequence length="225" mass="24550">MEVIAERIGPSAKRGQSSLGRGGGRPAGHVEPPHPPTSQGTGLVSCSYLPTPTKDLVRGVEQEPRNGKARKMGNARGFRTRKRVFSSPLIPAKWRRRGAACSQAESRINSSPVHYFLSQTSSQGNHLKVSYLVEFPSERYMACSINPGTPGVVYGKPVGKRLSGWLSLVGRGDRYPSKSTDDLVCQSFSLQPFGTSPSLTRHNFWKVKSTLDKGASVLEKQFPPQ</sequence>
<feature type="compositionally biased region" description="Polar residues" evidence="1">
    <location>
        <begin position="37"/>
        <end position="46"/>
    </location>
</feature>
<reference evidence="2" key="1">
    <citation type="submission" date="2022-12" db="EMBL/GenBank/DDBJ databases">
        <authorList>
            <person name="Alioto T."/>
            <person name="Alioto T."/>
            <person name="Gomez Garrido J."/>
        </authorList>
    </citation>
    <scope>NUCLEOTIDE SEQUENCE</scope>
</reference>
<proteinExistence type="predicted"/>
<evidence type="ECO:0000313" key="3">
    <source>
        <dbReference type="Proteomes" id="UP001178461"/>
    </source>
</evidence>
<evidence type="ECO:0000256" key="1">
    <source>
        <dbReference type="SAM" id="MobiDB-lite"/>
    </source>
</evidence>
<gene>
    <name evidence="2" type="ORF">PODLI_1B029104</name>
</gene>
<keyword evidence="3" id="KW-1185">Reference proteome</keyword>
<evidence type="ECO:0000313" key="2">
    <source>
        <dbReference type="EMBL" id="CAI5794825.1"/>
    </source>
</evidence>
<name>A0AA35LEF5_9SAUR</name>
<dbReference type="AlphaFoldDB" id="A0AA35LEF5"/>
<dbReference type="EMBL" id="OX395141">
    <property type="protein sequence ID" value="CAI5794825.1"/>
    <property type="molecule type" value="Genomic_DNA"/>
</dbReference>